<comment type="caution">
    <text evidence="1">The sequence shown here is derived from an EMBL/GenBank/DDBJ whole genome shotgun (WGS) entry which is preliminary data.</text>
</comment>
<sequence length="120" mass="13726">ACITLDNHSFYSILQIKKYRYWPKNIPCNITDALENEYGSFVNIVLLASCSTTVVLGSEIKRYIKNFGDVIFYQPVIFDEFCECKSAADILNNLCNNTLSYHDVLVSKCSVDHIFAFYLS</sequence>
<gene>
    <name evidence="1" type="ORF">GMARGA_LOCUS38797</name>
</gene>
<feature type="non-terminal residue" evidence="1">
    <location>
        <position position="120"/>
    </location>
</feature>
<dbReference type="Proteomes" id="UP000789901">
    <property type="component" value="Unassembled WGS sequence"/>
</dbReference>
<reference evidence="1 2" key="1">
    <citation type="submission" date="2021-06" db="EMBL/GenBank/DDBJ databases">
        <authorList>
            <person name="Kallberg Y."/>
            <person name="Tangrot J."/>
            <person name="Rosling A."/>
        </authorList>
    </citation>
    <scope>NUCLEOTIDE SEQUENCE [LARGE SCALE GENOMIC DNA]</scope>
    <source>
        <strain evidence="1 2">120-4 pot B 10/14</strain>
    </source>
</reference>
<evidence type="ECO:0000313" key="2">
    <source>
        <dbReference type="Proteomes" id="UP000789901"/>
    </source>
</evidence>
<evidence type="ECO:0000313" key="1">
    <source>
        <dbReference type="EMBL" id="CAG8847677.1"/>
    </source>
</evidence>
<keyword evidence="2" id="KW-1185">Reference proteome</keyword>
<feature type="non-terminal residue" evidence="1">
    <location>
        <position position="1"/>
    </location>
</feature>
<protein>
    <submittedName>
        <fullName evidence="1">44636_t:CDS:1</fullName>
    </submittedName>
</protein>
<proteinExistence type="predicted"/>
<organism evidence="1 2">
    <name type="scientific">Gigaspora margarita</name>
    <dbReference type="NCBI Taxonomy" id="4874"/>
    <lineage>
        <taxon>Eukaryota</taxon>
        <taxon>Fungi</taxon>
        <taxon>Fungi incertae sedis</taxon>
        <taxon>Mucoromycota</taxon>
        <taxon>Glomeromycotina</taxon>
        <taxon>Glomeromycetes</taxon>
        <taxon>Diversisporales</taxon>
        <taxon>Gigasporaceae</taxon>
        <taxon>Gigaspora</taxon>
    </lineage>
</organism>
<dbReference type="EMBL" id="CAJVQB010088747">
    <property type="protein sequence ID" value="CAG8847677.1"/>
    <property type="molecule type" value="Genomic_DNA"/>
</dbReference>
<name>A0ABN7X459_GIGMA</name>
<accession>A0ABN7X459</accession>